<proteinExistence type="predicted"/>
<dbReference type="PANTHER" id="PTHR34674:SF1">
    <property type="entry name" value="PHOSPHATIDYLCHOLINE:DIACYLGLYCEROL CHOLINEPHOSPHOTRANSFERASE 1-RELATED"/>
    <property type="match status" value="1"/>
</dbReference>
<keyword evidence="1" id="KW-0472">Membrane</keyword>
<dbReference type="KEGG" id="tet:TTHERM_000836572"/>
<dbReference type="InterPro" id="IPR055311">
    <property type="entry name" value="PDCT1/2-like"/>
</dbReference>
<evidence type="ECO:0000256" key="1">
    <source>
        <dbReference type="SAM" id="Phobius"/>
    </source>
</evidence>
<gene>
    <name evidence="3" type="ORF">TTHERM_000836572</name>
</gene>
<dbReference type="InterPro" id="IPR025749">
    <property type="entry name" value="Sphingomyelin_synth-like_dom"/>
</dbReference>
<feature type="transmembrane region" description="Helical" evidence="1">
    <location>
        <begin position="191"/>
        <end position="211"/>
    </location>
</feature>
<keyword evidence="4" id="KW-1185">Reference proteome</keyword>
<dbReference type="Pfam" id="PF14360">
    <property type="entry name" value="PAP2_C"/>
    <property type="match status" value="1"/>
</dbReference>
<accession>W7XCW1</accession>
<protein>
    <submittedName>
        <fullName evidence="3">PAP2 family protein</fullName>
    </submittedName>
</protein>
<evidence type="ECO:0000259" key="2">
    <source>
        <dbReference type="Pfam" id="PF14360"/>
    </source>
</evidence>
<feature type="transmembrane region" description="Helical" evidence="1">
    <location>
        <begin position="86"/>
        <end position="112"/>
    </location>
</feature>
<dbReference type="GeneID" id="24440867"/>
<evidence type="ECO:0000313" key="4">
    <source>
        <dbReference type="Proteomes" id="UP000009168"/>
    </source>
</evidence>
<name>W7XCW1_TETTS</name>
<dbReference type="EMBL" id="GG662429">
    <property type="protein sequence ID" value="EWS71646.1"/>
    <property type="molecule type" value="Genomic_DNA"/>
</dbReference>
<feature type="transmembrane region" description="Helical" evidence="1">
    <location>
        <begin position="36"/>
        <end position="53"/>
    </location>
</feature>
<feature type="transmembrane region" description="Helical" evidence="1">
    <location>
        <begin position="119"/>
        <end position="137"/>
    </location>
</feature>
<feature type="domain" description="Sphingomyelin synthase-like" evidence="2">
    <location>
        <begin position="163"/>
        <end position="226"/>
    </location>
</feature>
<dbReference type="OrthoDB" id="312410at2759"/>
<keyword evidence="1" id="KW-1133">Transmembrane helix</keyword>
<reference evidence="4" key="1">
    <citation type="journal article" date="2006" name="PLoS Biol.">
        <title>Macronuclear genome sequence of the ciliate Tetrahymena thermophila, a model eukaryote.</title>
        <authorList>
            <person name="Eisen J.A."/>
            <person name="Coyne R.S."/>
            <person name="Wu M."/>
            <person name="Wu D."/>
            <person name="Thiagarajan M."/>
            <person name="Wortman J.R."/>
            <person name="Badger J.H."/>
            <person name="Ren Q."/>
            <person name="Amedeo P."/>
            <person name="Jones K.M."/>
            <person name="Tallon L.J."/>
            <person name="Delcher A.L."/>
            <person name="Salzberg S.L."/>
            <person name="Silva J.C."/>
            <person name="Haas B.J."/>
            <person name="Majoros W.H."/>
            <person name="Farzad M."/>
            <person name="Carlton J.M."/>
            <person name="Smith R.K. Jr."/>
            <person name="Garg J."/>
            <person name="Pearlman R.E."/>
            <person name="Karrer K.M."/>
            <person name="Sun L."/>
            <person name="Manning G."/>
            <person name="Elde N.C."/>
            <person name="Turkewitz A.P."/>
            <person name="Asai D.J."/>
            <person name="Wilkes D.E."/>
            <person name="Wang Y."/>
            <person name="Cai H."/>
            <person name="Collins K."/>
            <person name="Stewart B.A."/>
            <person name="Lee S.R."/>
            <person name="Wilamowska K."/>
            <person name="Weinberg Z."/>
            <person name="Ruzzo W.L."/>
            <person name="Wloga D."/>
            <person name="Gaertig J."/>
            <person name="Frankel J."/>
            <person name="Tsao C.-C."/>
            <person name="Gorovsky M.A."/>
            <person name="Keeling P.J."/>
            <person name="Waller R.F."/>
            <person name="Patron N.J."/>
            <person name="Cherry J.M."/>
            <person name="Stover N.A."/>
            <person name="Krieger C.J."/>
            <person name="del Toro C."/>
            <person name="Ryder H.F."/>
            <person name="Williamson S.C."/>
            <person name="Barbeau R.A."/>
            <person name="Hamilton E.P."/>
            <person name="Orias E."/>
        </authorList>
    </citation>
    <scope>NUCLEOTIDE SEQUENCE [LARGE SCALE GENOMIC DNA]</scope>
    <source>
        <strain evidence="4">SB210</strain>
    </source>
</reference>
<keyword evidence="1" id="KW-0812">Transmembrane</keyword>
<dbReference type="RefSeq" id="XP_012655806.1">
    <property type="nucleotide sequence ID" value="XM_012800352.1"/>
</dbReference>
<organism evidence="3 4">
    <name type="scientific">Tetrahymena thermophila (strain SB210)</name>
    <dbReference type="NCBI Taxonomy" id="312017"/>
    <lineage>
        <taxon>Eukaryota</taxon>
        <taxon>Sar</taxon>
        <taxon>Alveolata</taxon>
        <taxon>Ciliophora</taxon>
        <taxon>Intramacronucleata</taxon>
        <taxon>Oligohymenophorea</taxon>
        <taxon>Hymenostomatida</taxon>
        <taxon>Tetrahymenina</taxon>
        <taxon>Tetrahymenidae</taxon>
        <taxon>Tetrahymena</taxon>
    </lineage>
</organism>
<dbReference type="PANTHER" id="PTHR34674">
    <property type="entry name" value="PHOSPHATIDYLCHOLINE:DIACYLGLYCEROL CHOLINEPHOSPHOTRANSFERASE 1-RELATED"/>
    <property type="match status" value="1"/>
</dbReference>
<dbReference type="AlphaFoldDB" id="W7XCW1"/>
<dbReference type="InParanoid" id="W7XCW1"/>
<sequence>MNQQQAYPDQQVNEVNNTHQHEQEHRQTAHSITENMVGKLTFMGIAALVLFGFRLKGIPQDDVHCIVDVVHDYFNNWNKYVNENTYYSNLLIVTNSFMIDCIALGTYSYWLICVRNIRFMISIIVFYSLRTVHLHMFHMRFPMGYNWNEPTITSLTVPYGRTSDFFFSGHCGFLTLCFFELRALGWKKISWIAMITMIYTAFVLIVLRVHYTIDITAGIIIAHYIHIQSQHYYVKVEKAMYSFQIYITKLFQCKSFQQNLEEEQLIYLKQIQLQEKSEQQ</sequence>
<dbReference type="Proteomes" id="UP000009168">
    <property type="component" value="Unassembled WGS sequence"/>
</dbReference>
<evidence type="ECO:0000313" key="3">
    <source>
        <dbReference type="EMBL" id="EWS71646.1"/>
    </source>
</evidence>